<evidence type="ECO:0000256" key="1">
    <source>
        <dbReference type="ARBA" id="ARBA00004123"/>
    </source>
</evidence>
<feature type="compositionally biased region" description="Low complexity" evidence="5">
    <location>
        <begin position="54"/>
        <end position="63"/>
    </location>
</feature>
<dbReference type="InterPro" id="IPR000536">
    <property type="entry name" value="Nucl_hrmn_rcpt_lig-bd"/>
</dbReference>
<keyword evidence="9" id="KW-1185">Reference proteome</keyword>
<evidence type="ECO:0000313" key="8">
    <source>
        <dbReference type="EnsemblMetazoa" id="CapteP209972"/>
    </source>
</evidence>
<accession>R7V8D2</accession>
<feature type="compositionally biased region" description="Basic and acidic residues" evidence="5">
    <location>
        <begin position="64"/>
        <end position="74"/>
    </location>
</feature>
<dbReference type="SMART" id="SM00430">
    <property type="entry name" value="HOLI"/>
    <property type="match status" value="1"/>
</dbReference>
<dbReference type="PANTHER" id="PTHR45805:SF2">
    <property type="entry name" value="NUCLEAR HORMONE RECEPTOR HR3-RELATED"/>
    <property type="match status" value="1"/>
</dbReference>
<dbReference type="InterPro" id="IPR035500">
    <property type="entry name" value="NHR-like_dom_sf"/>
</dbReference>
<dbReference type="EMBL" id="AMQN01004732">
    <property type="status" value="NOT_ANNOTATED_CDS"/>
    <property type="molecule type" value="Genomic_DNA"/>
</dbReference>
<keyword evidence="3" id="KW-0804">Transcription</keyword>
<feature type="compositionally biased region" description="Basic and acidic residues" evidence="5">
    <location>
        <begin position="152"/>
        <end position="172"/>
    </location>
</feature>
<feature type="domain" description="NR LBD" evidence="6">
    <location>
        <begin position="214"/>
        <end position="444"/>
    </location>
</feature>
<dbReference type="EnsemblMetazoa" id="CapteT209972">
    <property type="protein sequence ID" value="CapteP209972"/>
    <property type="gene ID" value="CapteG209972"/>
</dbReference>
<evidence type="ECO:0000256" key="2">
    <source>
        <dbReference type="ARBA" id="ARBA00023015"/>
    </source>
</evidence>
<evidence type="ECO:0000256" key="3">
    <source>
        <dbReference type="ARBA" id="ARBA00023163"/>
    </source>
</evidence>
<evidence type="ECO:0000256" key="5">
    <source>
        <dbReference type="SAM" id="MobiDB-lite"/>
    </source>
</evidence>
<feature type="region of interest" description="Disordered" evidence="5">
    <location>
        <begin position="1"/>
        <end position="203"/>
    </location>
</feature>
<evidence type="ECO:0000256" key="4">
    <source>
        <dbReference type="ARBA" id="ARBA00023170"/>
    </source>
</evidence>
<comment type="subcellular location">
    <subcellularLocation>
        <location evidence="1">Nucleus</location>
    </subcellularLocation>
</comment>
<gene>
    <name evidence="7" type="ORF">CAPTEDRAFT_209972</name>
</gene>
<evidence type="ECO:0000313" key="9">
    <source>
        <dbReference type="Proteomes" id="UP000014760"/>
    </source>
</evidence>
<dbReference type="InterPro" id="IPR001723">
    <property type="entry name" value="Nuclear_hrmn_rcpt"/>
</dbReference>
<dbReference type="PRINTS" id="PR00398">
    <property type="entry name" value="STRDHORMONER"/>
</dbReference>
<dbReference type="Pfam" id="PF00104">
    <property type="entry name" value="Hormone_recep"/>
    <property type="match status" value="1"/>
</dbReference>
<keyword evidence="4" id="KW-0675">Receptor</keyword>
<feature type="compositionally biased region" description="Pro residues" evidence="5">
    <location>
        <begin position="83"/>
        <end position="110"/>
    </location>
</feature>
<dbReference type="GO" id="GO:0005634">
    <property type="term" value="C:nucleus"/>
    <property type="evidence" value="ECO:0007669"/>
    <property type="project" value="UniProtKB-SubCell"/>
</dbReference>
<dbReference type="AlphaFoldDB" id="R7V8D2"/>
<dbReference type="SUPFAM" id="SSF48508">
    <property type="entry name" value="Nuclear receptor ligand-binding domain"/>
    <property type="match status" value="1"/>
</dbReference>
<dbReference type="HOGENOM" id="CLU_610087_0_0_1"/>
<name>R7V8D2_CAPTE</name>
<dbReference type="Proteomes" id="UP000014760">
    <property type="component" value="Unassembled WGS sequence"/>
</dbReference>
<dbReference type="EMBL" id="KB294299">
    <property type="protein sequence ID" value="ELU14752.1"/>
    <property type="molecule type" value="Genomic_DNA"/>
</dbReference>
<reference evidence="7 9" key="2">
    <citation type="journal article" date="2013" name="Nature">
        <title>Insights into bilaterian evolution from three spiralian genomes.</title>
        <authorList>
            <person name="Simakov O."/>
            <person name="Marletaz F."/>
            <person name="Cho S.J."/>
            <person name="Edsinger-Gonzales E."/>
            <person name="Havlak P."/>
            <person name="Hellsten U."/>
            <person name="Kuo D.H."/>
            <person name="Larsson T."/>
            <person name="Lv J."/>
            <person name="Arendt D."/>
            <person name="Savage R."/>
            <person name="Osoegawa K."/>
            <person name="de Jong P."/>
            <person name="Grimwood J."/>
            <person name="Chapman J.A."/>
            <person name="Shapiro H."/>
            <person name="Aerts A."/>
            <person name="Otillar R.P."/>
            <person name="Terry A.Y."/>
            <person name="Boore J.L."/>
            <person name="Grigoriev I.V."/>
            <person name="Lindberg D.R."/>
            <person name="Seaver E.C."/>
            <person name="Weisblat D.A."/>
            <person name="Putnam N.H."/>
            <person name="Rokhsar D.S."/>
        </authorList>
    </citation>
    <scope>NUCLEOTIDE SEQUENCE</scope>
    <source>
        <strain evidence="7 9">I ESC-2004</strain>
    </source>
</reference>
<dbReference type="GO" id="GO:0004879">
    <property type="term" value="F:nuclear receptor activity"/>
    <property type="evidence" value="ECO:0007669"/>
    <property type="project" value="TreeGrafter"/>
</dbReference>
<sequence>MPIVPVKKPAIQERTPPEDSLPRPAPPRMNMERRHSPPRLPPPPPLMDLYSPHQQQHQQQQEMYQHEYMRDERVPPLYRGSFSPPPPPPHAPLPPPAHSSPVIPHEPPPAHLDKPWQPYKHHRQRFSIDEPPASSMHDSYLSPLDESPLSRVRQDEVMSGKSDPPSHGRISDEDSDCSVEDRSLRTPSSPLDKTSPELPLPSVRPRSIFLEPSRMADYSSKLFGILDCINRRPDEFAQMKLDKDNLESVWAIADISFMHHVKCVVQYVRRIPGFGELCLDDQIALTQEAVYPVTLIFHARKYNLETGEHSWFINTKVEKEFVLKYFPHFGALGKHFETTGLTIKLLDLNSVEYGLLTLMAVFAPSDFVKLKDRTAMLAFQDDIMDVMMYYDRHYRGSDSRLGQMLARLPELRKANVEHSLIAAQAQAERPSMDFGAMWRDLFMSNPIVN</sequence>
<protein>
    <recommendedName>
        <fullName evidence="6">NR LBD domain-containing protein</fullName>
    </recommendedName>
</protein>
<reference evidence="9" key="1">
    <citation type="submission" date="2012-12" db="EMBL/GenBank/DDBJ databases">
        <authorList>
            <person name="Hellsten U."/>
            <person name="Grimwood J."/>
            <person name="Chapman J.A."/>
            <person name="Shapiro H."/>
            <person name="Aerts A."/>
            <person name="Otillar R.P."/>
            <person name="Terry A.Y."/>
            <person name="Boore J.L."/>
            <person name="Simakov O."/>
            <person name="Marletaz F."/>
            <person name="Cho S.-J."/>
            <person name="Edsinger-Gonzales E."/>
            <person name="Havlak P."/>
            <person name="Kuo D.-H."/>
            <person name="Larsson T."/>
            <person name="Lv J."/>
            <person name="Arendt D."/>
            <person name="Savage R."/>
            <person name="Osoegawa K."/>
            <person name="de Jong P."/>
            <person name="Lindberg D.R."/>
            <person name="Seaver E.C."/>
            <person name="Weisblat D.A."/>
            <person name="Putnam N.H."/>
            <person name="Grigoriev I.V."/>
            <person name="Rokhsar D.S."/>
        </authorList>
    </citation>
    <scope>NUCLEOTIDE SEQUENCE</scope>
    <source>
        <strain evidence="9">I ESC-2004</strain>
    </source>
</reference>
<keyword evidence="2" id="KW-0805">Transcription regulation</keyword>
<dbReference type="GO" id="GO:0000978">
    <property type="term" value="F:RNA polymerase II cis-regulatory region sequence-specific DNA binding"/>
    <property type="evidence" value="ECO:0007669"/>
    <property type="project" value="TreeGrafter"/>
</dbReference>
<dbReference type="Gene3D" id="1.10.565.10">
    <property type="entry name" value="Retinoid X Receptor"/>
    <property type="match status" value="1"/>
</dbReference>
<evidence type="ECO:0000313" key="7">
    <source>
        <dbReference type="EMBL" id="ELU14752.1"/>
    </source>
</evidence>
<organism evidence="7">
    <name type="scientific">Capitella teleta</name>
    <name type="common">Polychaete worm</name>
    <dbReference type="NCBI Taxonomy" id="283909"/>
    <lineage>
        <taxon>Eukaryota</taxon>
        <taxon>Metazoa</taxon>
        <taxon>Spiralia</taxon>
        <taxon>Lophotrochozoa</taxon>
        <taxon>Annelida</taxon>
        <taxon>Polychaeta</taxon>
        <taxon>Sedentaria</taxon>
        <taxon>Scolecida</taxon>
        <taxon>Capitellidae</taxon>
        <taxon>Capitella</taxon>
    </lineage>
</organism>
<dbReference type="STRING" id="283909.R7V8D2"/>
<dbReference type="PROSITE" id="PS51843">
    <property type="entry name" value="NR_LBD"/>
    <property type="match status" value="1"/>
</dbReference>
<dbReference type="PANTHER" id="PTHR45805">
    <property type="entry name" value="NUCLEAR HORMONE RECEPTOR HR3-RELATED"/>
    <property type="match status" value="1"/>
</dbReference>
<evidence type="ECO:0000259" key="6">
    <source>
        <dbReference type="PROSITE" id="PS51843"/>
    </source>
</evidence>
<reference evidence="8" key="3">
    <citation type="submission" date="2015-06" db="UniProtKB">
        <authorList>
            <consortium name="EnsemblMetazoa"/>
        </authorList>
    </citation>
    <scope>IDENTIFICATION</scope>
</reference>
<proteinExistence type="predicted"/>